<dbReference type="SUPFAM" id="SSF75005">
    <property type="entry name" value="Arabinanase/levansucrase/invertase"/>
    <property type="match status" value="1"/>
</dbReference>
<evidence type="ECO:0000256" key="5">
    <source>
        <dbReference type="ARBA" id="ARBA00022801"/>
    </source>
</evidence>
<dbReference type="InterPro" id="IPR016840">
    <property type="entry name" value="Glyco_hydro_43_endo_a_Ara-ase"/>
</dbReference>
<dbReference type="PANTHER" id="PTHR43301">
    <property type="entry name" value="ARABINAN ENDO-1,5-ALPHA-L-ARABINOSIDASE"/>
    <property type="match status" value="1"/>
</dbReference>
<comment type="catalytic activity">
    <reaction evidence="1">
        <text>Endohydrolysis of (1-&gt;5)-alpha-arabinofuranosidic linkages in (1-&gt;5)-arabinans.</text>
        <dbReference type="EC" id="3.2.1.99"/>
    </reaction>
</comment>
<evidence type="ECO:0000256" key="6">
    <source>
        <dbReference type="ARBA" id="ARBA00023295"/>
    </source>
</evidence>
<keyword evidence="6" id="KW-0326">Glycosidase</keyword>
<sequence>MTGPWTYKGALLQNGPSIHVIDEQDVWAPDVSKVGDTYYAYYAVSRMGFQGSDIGVATSKSLDPGSWTDHGSLGLPKSSSYNLIDPNLFRESDSSPIYFTFGSYWDDIFQLTLDRPPMKFSNSPIKNIVSNRTQNAAVSEGAYQFVWGEGDKKFYYIFYSAGACCNTPPNLAKPGDEYRIAVCRSRSITGPYVDQSGKDCLTQNGGTVILASHGDVYAPGGQGVLFDPDMKRPVIYYHYVKPSMGYAADQFFFGFNYLDFSSGWPAII</sequence>
<keyword evidence="5 9" id="KW-0378">Hydrolase</keyword>
<evidence type="ECO:0000256" key="7">
    <source>
        <dbReference type="ARBA" id="ARBA00042202"/>
    </source>
</evidence>
<dbReference type="OrthoDB" id="195678at2759"/>
<evidence type="ECO:0000256" key="8">
    <source>
        <dbReference type="PIRSR" id="PIRSR606710-2"/>
    </source>
</evidence>
<dbReference type="AlphaFoldDB" id="A0A6A6ETM5"/>
<accession>A0A6A6ETM5</accession>
<comment type="similarity">
    <text evidence="3">Belongs to the glycosyl hydrolase 43 family.</text>
</comment>
<reference evidence="9" key="1">
    <citation type="journal article" date="2020" name="Stud. Mycol.">
        <title>101 Dothideomycetes genomes: a test case for predicting lifestyles and emergence of pathogens.</title>
        <authorList>
            <person name="Haridas S."/>
            <person name="Albert R."/>
            <person name="Binder M."/>
            <person name="Bloem J."/>
            <person name="Labutti K."/>
            <person name="Salamov A."/>
            <person name="Andreopoulos B."/>
            <person name="Baker S."/>
            <person name="Barry K."/>
            <person name="Bills G."/>
            <person name="Bluhm B."/>
            <person name="Cannon C."/>
            <person name="Castanera R."/>
            <person name="Culley D."/>
            <person name="Daum C."/>
            <person name="Ezra D."/>
            <person name="Gonzalez J."/>
            <person name="Henrissat B."/>
            <person name="Kuo A."/>
            <person name="Liang C."/>
            <person name="Lipzen A."/>
            <person name="Lutzoni F."/>
            <person name="Magnuson J."/>
            <person name="Mondo S."/>
            <person name="Nolan M."/>
            <person name="Ohm R."/>
            <person name="Pangilinan J."/>
            <person name="Park H.-J."/>
            <person name="Ramirez L."/>
            <person name="Alfaro M."/>
            <person name="Sun H."/>
            <person name="Tritt A."/>
            <person name="Yoshinaga Y."/>
            <person name="Zwiers L.-H."/>
            <person name="Turgeon B."/>
            <person name="Goodwin S."/>
            <person name="Spatafora J."/>
            <person name="Crous P."/>
            <person name="Grigoriev I."/>
        </authorList>
    </citation>
    <scope>NUCLEOTIDE SEQUENCE</scope>
    <source>
        <strain evidence="9">CBS 207.26</strain>
    </source>
</reference>
<dbReference type="GO" id="GO:0046558">
    <property type="term" value="F:arabinan endo-1,5-alpha-L-arabinosidase activity"/>
    <property type="evidence" value="ECO:0007669"/>
    <property type="project" value="UniProtKB-EC"/>
</dbReference>
<dbReference type="PIRSF" id="PIRSF026534">
    <property type="entry name" value="Endo_alpha-L-arabinosidase"/>
    <property type="match status" value="1"/>
</dbReference>
<dbReference type="Gene3D" id="2.115.10.20">
    <property type="entry name" value="Glycosyl hydrolase domain, family 43"/>
    <property type="match status" value="1"/>
</dbReference>
<dbReference type="EC" id="3.2.1.99" evidence="4"/>
<organism evidence="9 10">
    <name type="scientific">Zopfia rhizophila CBS 207.26</name>
    <dbReference type="NCBI Taxonomy" id="1314779"/>
    <lineage>
        <taxon>Eukaryota</taxon>
        <taxon>Fungi</taxon>
        <taxon>Dikarya</taxon>
        <taxon>Ascomycota</taxon>
        <taxon>Pezizomycotina</taxon>
        <taxon>Dothideomycetes</taxon>
        <taxon>Dothideomycetes incertae sedis</taxon>
        <taxon>Zopfiaceae</taxon>
        <taxon>Zopfia</taxon>
    </lineage>
</organism>
<comment type="pathway">
    <text evidence="2">Glycan metabolism; L-arabinan degradation.</text>
</comment>
<evidence type="ECO:0000256" key="4">
    <source>
        <dbReference type="ARBA" id="ARBA00012586"/>
    </source>
</evidence>
<dbReference type="Pfam" id="PF04616">
    <property type="entry name" value="Glyco_hydro_43"/>
    <property type="match status" value="1"/>
</dbReference>
<evidence type="ECO:0000256" key="1">
    <source>
        <dbReference type="ARBA" id="ARBA00000375"/>
    </source>
</evidence>
<dbReference type="UniPathway" id="UPA00667"/>
<evidence type="ECO:0000256" key="2">
    <source>
        <dbReference type="ARBA" id="ARBA00004834"/>
    </source>
</evidence>
<gene>
    <name evidence="9" type="ORF">K469DRAFT_715304</name>
</gene>
<dbReference type="PANTHER" id="PTHR43301:SF3">
    <property type="entry name" value="ARABINAN ENDO-1,5-ALPHA-L-ARABINOSIDASE A-RELATED"/>
    <property type="match status" value="1"/>
</dbReference>
<evidence type="ECO:0000256" key="3">
    <source>
        <dbReference type="ARBA" id="ARBA00009865"/>
    </source>
</evidence>
<feature type="site" description="Important for catalytic activity, responsible for pKa modulation of the active site Glu and correct orientation of both the proton donor and substrate" evidence="8">
    <location>
        <position position="85"/>
    </location>
</feature>
<dbReference type="InterPro" id="IPR006710">
    <property type="entry name" value="Glyco_hydro_43"/>
</dbReference>
<dbReference type="EMBL" id="ML994614">
    <property type="protein sequence ID" value="KAF2193246.1"/>
    <property type="molecule type" value="Genomic_DNA"/>
</dbReference>
<keyword evidence="10" id="KW-1185">Reference proteome</keyword>
<dbReference type="GO" id="GO:0031222">
    <property type="term" value="P:arabinan catabolic process"/>
    <property type="evidence" value="ECO:0007669"/>
    <property type="project" value="UniProtKB-UniPathway"/>
</dbReference>
<proteinExistence type="inferred from homology"/>
<evidence type="ECO:0000313" key="10">
    <source>
        <dbReference type="Proteomes" id="UP000800200"/>
    </source>
</evidence>
<dbReference type="Proteomes" id="UP000800200">
    <property type="component" value="Unassembled WGS sequence"/>
</dbReference>
<protein>
    <recommendedName>
        <fullName evidence="4">arabinan endo-1,5-alpha-L-arabinosidase</fullName>
        <ecNumber evidence="4">3.2.1.99</ecNumber>
    </recommendedName>
    <alternativeName>
        <fullName evidence="7">Endo-1,5-alpha-L-arabinanase A</fullName>
    </alternativeName>
</protein>
<evidence type="ECO:0000313" key="9">
    <source>
        <dbReference type="EMBL" id="KAF2193246.1"/>
    </source>
</evidence>
<dbReference type="InterPro" id="IPR023296">
    <property type="entry name" value="Glyco_hydro_beta-prop_sf"/>
</dbReference>
<dbReference type="InterPro" id="IPR050727">
    <property type="entry name" value="GH43_arabinanases"/>
</dbReference>
<name>A0A6A6ETM5_9PEZI</name>